<protein>
    <recommendedName>
        <fullName evidence="2">DNA topoisomerase (ATP-hydrolyzing)</fullName>
        <ecNumber evidence="2">5.6.2.2</ecNumber>
    </recommendedName>
</protein>
<evidence type="ECO:0000256" key="5">
    <source>
        <dbReference type="ARBA" id="ARBA00023235"/>
    </source>
</evidence>
<dbReference type="Gene3D" id="3.40.50.670">
    <property type="match status" value="1"/>
</dbReference>
<dbReference type="PROSITE" id="PS50880">
    <property type="entry name" value="TOPRIM"/>
    <property type="match status" value="1"/>
</dbReference>
<evidence type="ECO:0000256" key="7">
    <source>
        <dbReference type="SAM" id="MobiDB-lite"/>
    </source>
</evidence>
<evidence type="ECO:0000256" key="1">
    <source>
        <dbReference type="ARBA" id="ARBA00000185"/>
    </source>
</evidence>
<keyword evidence="6" id="KW-0175">Coiled coil</keyword>
<evidence type="ECO:0000256" key="6">
    <source>
        <dbReference type="SAM" id="Coils"/>
    </source>
</evidence>
<dbReference type="CDD" id="cd01030">
    <property type="entry name" value="TOPRIM_TopoIIA_like"/>
    <property type="match status" value="1"/>
</dbReference>
<dbReference type="InterPro" id="IPR000565">
    <property type="entry name" value="Topo_IIA_B"/>
</dbReference>
<dbReference type="InterPro" id="IPR001241">
    <property type="entry name" value="Topo_IIA"/>
</dbReference>
<dbReference type="SUPFAM" id="SSF55874">
    <property type="entry name" value="ATPase domain of HSP90 chaperone/DNA topoisomerase II/histidine kinase"/>
    <property type="match status" value="2"/>
</dbReference>
<name>A0ABY8MLX0_9SPIO</name>
<dbReference type="Pfam" id="PF01751">
    <property type="entry name" value="Toprim"/>
    <property type="match status" value="1"/>
</dbReference>
<keyword evidence="5" id="KW-0413">Isomerase</keyword>
<dbReference type="InterPro" id="IPR006171">
    <property type="entry name" value="TOPRIM_dom"/>
</dbReference>
<dbReference type="PANTHER" id="PTHR45866:SF2">
    <property type="entry name" value="DNA TOPOISOMERASE (ATP-HYDROLYZING)"/>
    <property type="match status" value="1"/>
</dbReference>
<keyword evidence="3" id="KW-0799">Topoisomerase</keyword>
<dbReference type="PRINTS" id="PR01159">
    <property type="entry name" value="DNAGYRASEB"/>
</dbReference>
<dbReference type="Proteomes" id="UP001228690">
    <property type="component" value="Chromosome"/>
</dbReference>
<dbReference type="SUPFAM" id="SSF56719">
    <property type="entry name" value="Type II DNA topoisomerase"/>
    <property type="match status" value="1"/>
</dbReference>
<dbReference type="SMART" id="SM00433">
    <property type="entry name" value="TOP2c"/>
    <property type="match status" value="1"/>
</dbReference>
<comment type="catalytic activity">
    <reaction evidence="1">
        <text>ATP-dependent breakage, passage and rejoining of double-stranded DNA.</text>
        <dbReference type="EC" id="5.6.2.2"/>
    </reaction>
</comment>
<dbReference type="InterPro" id="IPR036890">
    <property type="entry name" value="HATPase_C_sf"/>
</dbReference>
<dbReference type="InterPro" id="IPR014721">
    <property type="entry name" value="Ribsml_uS5_D2-typ_fold_subgr"/>
</dbReference>
<sequence length="711" mass="81241">MPETNTPQPDTSHQYDESKIQTLEALEHIRLRSGMYIGRLGNGDQYEDGIYVLLKEIIDNSVDEYIMGNGKCIEIRLKQNYNDGSQLQFSPVSPGAAQQGAEQHRDGARPTDKNESDQSNPEDPGFHPDESESEEEKERKRKRKVVDGMVSVRDYGRGIPLGKIVEAVSVINTGAKYNDDVFRFSVGLNGIGTKAVNALSSYFRVCAFRDGQMAEAVFSKGKLQSQNRGATEEADGTYVEFWPDEEIFGSFAFRLEFLQNRAFHYGCLNPKLELVLQVADRDERYLSRNGLRDLLEGELPSGTLYGIMRCESPAESAAKQGAESAEQTEHPELEFAFTHTQQIGETHFSFVNGQYTVDGGAHLQAFREGFTRGINDYYKTSYTSQDIRDGLVAAVKVKIKNPIFESQTKNKLGNMELRGPIAAQVRKMTADLLYRNEDLAQKLSEKIRQNEKLRKELSGVRKMMRESNRRLALNIPQLRDCKYHLGDKMPRKSKKSDQGDKPTMIFLTEGQSATGSLVSCRDVHYQALFSLRGKPWNCFGRSTAEIYQNEELFHLLKALGLENGTERLRYDQIILATDADDDGYHIRNLLMTFFLHYFEEMVQAGHLYILETPLFRVRNSKETHYCYNEDERNHWIKKLSNPEITRFKGLGEISPKEFGQFIGEDIRLIPVNIEPFKMHFIPEVLEFYMGKNTPRRKQFIMENLKDSAELT</sequence>
<evidence type="ECO:0000259" key="8">
    <source>
        <dbReference type="PROSITE" id="PS50880"/>
    </source>
</evidence>
<dbReference type="InterPro" id="IPR013506">
    <property type="entry name" value="Topo_IIA_bsu_dom2"/>
</dbReference>
<dbReference type="EMBL" id="CP123443">
    <property type="protein sequence ID" value="WGK70178.1"/>
    <property type="molecule type" value="Genomic_DNA"/>
</dbReference>
<evidence type="ECO:0000313" key="10">
    <source>
        <dbReference type="Proteomes" id="UP001228690"/>
    </source>
</evidence>
<dbReference type="InterPro" id="IPR013759">
    <property type="entry name" value="Topo_IIA_B_C"/>
</dbReference>
<keyword evidence="10" id="KW-1185">Reference proteome</keyword>
<proteinExistence type="predicted"/>
<accession>A0ABY8MLX0</accession>
<keyword evidence="4" id="KW-0238">DNA-binding</keyword>
<evidence type="ECO:0000256" key="3">
    <source>
        <dbReference type="ARBA" id="ARBA00023029"/>
    </source>
</evidence>
<reference evidence="9 10" key="1">
    <citation type="submission" date="2023-04" db="EMBL/GenBank/DDBJ databases">
        <title>Spirochaete genome identified in red abalone sample constitutes a novel genus.</title>
        <authorList>
            <person name="Sharma S.P."/>
            <person name="Purcell C.M."/>
            <person name="Hyde J.R."/>
            <person name="Severin A.J."/>
        </authorList>
    </citation>
    <scope>NUCLEOTIDE SEQUENCE [LARGE SCALE GENOMIC DNA]</scope>
    <source>
        <strain evidence="9 10">SP-2023</strain>
    </source>
</reference>
<evidence type="ECO:0000256" key="2">
    <source>
        <dbReference type="ARBA" id="ARBA00012895"/>
    </source>
</evidence>
<feature type="coiled-coil region" evidence="6">
    <location>
        <begin position="436"/>
        <end position="470"/>
    </location>
</feature>
<dbReference type="Gene3D" id="3.30.565.10">
    <property type="entry name" value="Histidine kinase-like ATPase, C-terminal domain"/>
    <property type="match status" value="2"/>
</dbReference>
<dbReference type="EC" id="5.6.2.2" evidence="2"/>
<dbReference type="Gene3D" id="3.30.230.10">
    <property type="match status" value="1"/>
</dbReference>
<evidence type="ECO:0000313" key="9">
    <source>
        <dbReference type="EMBL" id="WGK70178.1"/>
    </source>
</evidence>
<feature type="domain" description="Toprim" evidence="8">
    <location>
        <begin position="503"/>
        <end position="613"/>
    </location>
</feature>
<organism evidence="9 10">
    <name type="scientific">Candidatus Haliotispira prima</name>
    <dbReference type="NCBI Taxonomy" id="3034016"/>
    <lineage>
        <taxon>Bacteria</taxon>
        <taxon>Pseudomonadati</taxon>
        <taxon>Spirochaetota</taxon>
        <taxon>Spirochaetia</taxon>
        <taxon>Spirochaetales</taxon>
        <taxon>Spirochaetaceae</taxon>
        <taxon>Candidatus Haliotispira</taxon>
    </lineage>
</organism>
<dbReference type="PANTHER" id="PTHR45866">
    <property type="entry name" value="DNA GYRASE/TOPOISOMERASE SUBUNIT B"/>
    <property type="match status" value="1"/>
</dbReference>
<evidence type="ECO:0000256" key="4">
    <source>
        <dbReference type="ARBA" id="ARBA00023125"/>
    </source>
</evidence>
<dbReference type="InterPro" id="IPR020568">
    <property type="entry name" value="Ribosomal_Su5_D2-typ_SF"/>
</dbReference>
<feature type="region of interest" description="Disordered" evidence="7">
    <location>
        <begin position="86"/>
        <end position="144"/>
    </location>
</feature>
<dbReference type="PRINTS" id="PR00418">
    <property type="entry name" value="TPI2FAMILY"/>
</dbReference>
<gene>
    <name evidence="9" type="ORF">P0082_04780</name>
</gene>
<dbReference type="CDD" id="cd00329">
    <property type="entry name" value="TopoII_MutL_Trans"/>
    <property type="match status" value="1"/>
</dbReference>
<dbReference type="RefSeq" id="WP_326928385.1">
    <property type="nucleotide sequence ID" value="NZ_CP123443.1"/>
</dbReference>
<feature type="compositionally biased region" description="Basic and acidic residues" evidence="7">
    <location>
        <begin position="102"/>
        <end position="116"/>
    </location>
</feature>
<dbReference type="InterPro" id="IPR013760">
    <property type="entry name" value="Topo_IIA-like_dom_sf"/>
</dbReference>
<dbReference type="Pfam" id="PF00204">
    <property type="entry name" value="DNA_gyraseB"/>
    <property type="match status" value="1"/>
</dbReference>
<dbReference type="SUPFAM" id="SSF54211">
    <property type="entry name" value="Ribosomal protein S5 domain 2-like"/>
    <property type="match status" value="1"/>
</dbReference>